<organism evidence="4">
    <name type="scientific">Caldilineaceae bacterium SB0664_bin_27</name>
    <dbReference type="NCBI Taxonomy" id="2605260"/>
    <lineage>
        <taxon>Bacteria</taxon>
        <taxon>Bacillati</taxon>
        <taxon>Chloroflexota</taxon>
        <taxon>Caldilineae</taxon>
        <taxon>Caldilineales</taxon>
        <taxon>Caldilineaceae</taxon>
    </lineage>
</organism>
<evidence type="ECO:0000256" key="3">
    <source>
        <dbReference type="ARBA" id="ARBA00022691"/>
    </source>
</evidence>
<dbReference type="EMBL" id="VXRG01000087">
    <property type="protein sequence ID" value="MXY93826.1"/>
    <property type="molecule type" value="Genomic_DNA"/>
</dbReference>
<comment type="caution">
    <text evidence="4">The sequence shown here is derived from an EMBL/GenBank/DDBJ whole genome shotgun (WGS) entry which is preliminary data.</text>
</comment>
<dbReference type="InterPro" id="IPR008854">
    <property type="entry name" value="TPMT"/>
</dbReference>
<dbReference type="Gene3D" id="3.40.50.150">
    <property type="entry name" value="Vaccinia Virus protein VP39"/>
    <property type="match status" value="1"/>
</dbReference>
<sequence length="211" mass="23050">MSNGNQQDLRAHWDERYRSGQTPWDTGITPPEVQAFWKEQPPPATGEFALDIGCGTGLNTLFLAGQGLRAIGFDMSGQALSLAKQRLNSSGGQDRPKPGGEVFFVQADVSRLPLDRLGAAYALDIGCLHSLPDHLRPAYAEGVHRGLKKAGYYHLYVFDRNVSDEPGAKGMYEGEVAALFKGRLEIVTEEVGVSSNAASRPSRWFLLKKDS</sequence>
<dbReference type="GO" id="GO:0008757">
    <property type="term" value="F:S-adenosylmethionine-dependent methyltransferase activity"/>
    <property type="evidence" value="ECO:0007669"/>
    <property type="project" value="InterPro"/>
</dbReference>
<reference evidence="4" key="1">
    <citation type="submission" date="2019-09" db="EMBL/GenBank/DDBJ databases">
        <title>Characterisation of the sponge microbiome using genome-centric metagenomics.</title>
        <authorList>
            <person name="Engelberts J.P."/>
            <person name="Robbins S.J."/>
            <person name="De Goeij J.M."/>
            <person name="Aranda M."/>
            <person name="Bell S.C."/>
            <person name="Webster N.S."/>
        </authorList>
    </citation>
    <scope>NUCLEOTIDE SEQUENCE</scope>
    <source>
        <strain evidence="4">SB0664_bin_27</strain>
    </source>
</reference>
<evidence type="ECO:0000313" key="4">
    <source>
        <dbReference type="EMBL" id="MXY93826.1"/>
    </source>
</evidence>
<keyword evidence="2 4" id="KW-0808">Transferase</keyword>
<dbReference type="Pfam" id="PF05724">
    <property type="entry name" value="TPMT"/>
    <property type="match status" value="1"/>
</dbReference>
<dbReference type="GO" id="GO:0032259">
    <property type="term" value="P:methylation"/>
    <property type="evidence" value="ECO:0007669"/>
    <property type="project" value="UniProtKB-KW"/>
</dbReference>
<evidence type="ECO:0000256" key="2">
    <source>
        <dbReference type="ARBA" id="ARBA00022679"/>
    </source>
</evidence>
<dbReference type="InterPro" id="IPR029063">
    <property type="entry name" value="SAM-dependent_MTases_sf"/>
</dbReference>
<accession>A0A6B0YRV2</accession>
<dbReference type="CDD" id="cd02440">
    <property type="entry name" value="AdoMet_MTases"/>
    <property type="match status" value="1"/>
</dbReference>
<proteinExistence type="predicted"/>
<keyword evidence="3" id="KW-0949">S-adenosyl-L-methionine</keyword>
<gene>
    <name evidence="4" type="ORF">F4Y42_10305</name>
</gene>
<protein>
    <submittedName>
        <fullName evidence="4">Methyltransferase domain-containing protein</fullName>
    </submittedName>
</protein>
<evidence type="ECO:0000256" key="1">
    <source>
        <dbReference type="ARBA" id="ARBA00022603"/>
    </source>
</evidence>
<dbReference type="SUPFAM" id="SSF53335">
    <property type="entry name" value="S-adenosyl-L-methionine-dependent methyltransferases"/>
    <property type="match status" value="1"/>
</dbReference>
<keyword evidence="1 4" id="KW-0489">Methyltransferase</keyword>
<dbReference type="AlphaFoldDB" id="A0A6B0YRV2"/>
<name>A0A6B0YRV2_9CHLR</name>